<dbReference type="Pfam" id="PF02038">
    <property type="entry name" value="ATP1G1_PLM_MAT8"/>
    <property type="match status" value="1"/>
</dbReference>
<evidence type="ECO:0000256" key="3">
    <source>
        <dbReference type="ARBA" id="ARBA00022448"/>
    </source>
</evidence>
<name>A0AAV2MDC5_KNICA</name>
<dbReference type="GO" id="GO:0016020">
    <property type="term" value="C:membrane"/>
    <property type="evidence" value="ECO:0007669"/>
    <property type="project" value="UniProtKB-SubCell"/>
</dbReference>
<accession>A0AAV2MDC5</accession>
<evidence type="ECO:0000256" key="4">
    <source>
        <dbReference type="ARBA" id="ARBA00022692"/>
    </source>
</evidence>
<sequence>MFPDRSDFDYDYETLRTTGLTLAIVMFVGGILIALTRLASRQRQKCLLRLCEGPVSVMAPAPGENVSLWFLCSSSRCTSASDTLGPQIKA</sequence>
<evidence type="ECO:0000313" key="9">
    <source>
        <dbReference type="EMBL" id="CAL1611373.1"/>
    </source>
</evidence>
<dbReference type="Proteomes" id="UP001497482">
    <property type="component" value="Chromosome 7"/>
</dbReference>
<keyword evidence="3 8" id="KW-0813">Transport</keyword>
<gene>
    <name evidence="9" type="ORF">KC01_LOCUS37800</name>
</gene>
<evidence type="ECO:0000256" key="8">
    <source>
        <dbReference type="RuleBase" id="RU364131"/>
    </source>
</evidence>
<keyword evidence="5 8" id="KW-1133">Transmembrane helix</keyword>
<dbReference type="InterPro" id="IPR000272">
    <property type="entry name" value="Ion-transport_regulator_FXYD"/>
</dbReference>
<dbReference type="Gene3D" id="1.20.5.780">
    <property type="entry name" value="Single helix bin"/>
    <property type="match status" value="1"/>
</dbReference>
<keyword evidence="7 8" id="KW-0472">Membrane</keyword>
<dbReference type="GO" id="GO:0043269">
    <property type="term" value="P:regulation of monoatomic ion transport"/>
    <property type="evidence" value="ECO:0007669"/>
    <property type="project" value="InterPro"/>
</dbReference>
<keyword evidence="10" id="KW-1185">Reference proteome</keyword>
<dbReference type="InterPro" id="IPR047284">
    <property type="entry name" value="FXYD7"/>
</dbReference>
<protein>
    <recommendedName>
        <fullName evidence="8">FXYD domain-containing ion transport regulator</fullName>
    </recommendedName>
</protein>
<dbReference type="EMBL" id="OZ035829">
    <property type="protein sequence ID" value="CAL1611373.1"/>
    <property type="molecule type" value="Genomic_DNA"/>
</dbReference>
<dbReference type="CDD" id="cd20325">
    <property type="entry name" value="FXYD7"/>
    <property type="match status" value="1"/>
</dbReference>
<organism evidence="9 10">
    <name type="scientific">Knipowitschia caucasica</name>
    <name type="common">Caucasian dwarf goby</name>
    <name type="synonym">Pomatoschistus caucasicus</name>
    <dbReference type="NCBI Taxonomy" id="637954"/>
    <lineage>
        <taxon>Eukaryota</taxon>
        <taxon>Metazoa</taxon>
        <taxon>Chordata</taxon>
        <taxon>Craniata</taxon>
        <taxon>Vertebrata</taxon>
        <taxon>Euteleostomi</taxon>
        <taxon>Actinopterygii</taxon>
        <taxon>Neopterygii</taxon>
        <taxon>Teleostei</taxon>
        <taxon>Neoteleostei</taxon>
        <taxon>Acanthomorphata</taxon>
        <taxon>Gobiaria</taxon>
        <taxon>Gobiiformes</taxon>
        <taxon>Gobioidei</taxon>
        <taxon>Gobiidae</taxon>
        <taxon>Gobiinae</taxon>
        <taxon>Knipowitschia</taxon>
    </lineage>
</organism>
<evidence type="ECO:0000256" key="6">
    <source>
        <dbReference type="ARBA" id="ARBA00023065"/>
    </source>
</evidence>
<proteinExistence type="inferred from homology"/>
<dbReference type="GO" id="GO:0017080">
    <property type="term" value="F:sodium channel regulator activity"/>
    <property type="evidence" value="ECO:0007669"/>
    <property type="project" value="TreeGrafter"/>
</dbReference>
<evidence type="ECO:0000313" key="10">
    <source>
        <dbReference type="Proteomes" id="UP001497482"/>
    </source>
</evidence>
<keyword evidence="4 8" id="KW-0812">Transmembrane</keyword>
<dbReference type="InterPro" id="IPR047297">
    <property type="entry name" value="FXYD_motif"/>
</dbReference>
<reference evidence="9 10" key="1">
    <citation type="submission" date="2024-04" db="EMBL/GenBank/DDBJ databases">
        <authorList>
            <person name="Waldvogel A.-M."/>
            <person name="Schoenle A."/>
        </authorList>
    </citation>
    <scope>NUCLEOTIDE SEQUENCE [LARGE SCALE GENOMIC DNA]</scope>
</reference>
<dbReference type="PROSITE" id="PS01310">
    <property type="entry name" value="FXYD"/>
    <property type="match status" value="1"/>
</dbReference>
<comment type="subcellular location">
    <subcellularLocation>
        <location evidence="1">Membrane</location>
        <topology evidence="1">Single-pass membrane protein</topology>
    </subcellularLocation>
</comment>
<evidence type="ECO:0000256" key="2">
    <source>
        <dbReference type="ARBA" id="ARBA00005948"/>
    </source>
</evidence>
<evidence type="ECO:0000256" key="1">
    <source>
        <dbReference type="ARBA" id="ARBA00004167"/>
    </source>
</evidence>
<comment type="similarity">
    <text evidence="2 8">Belongs to the FXYD family.</text>
</comment>
<dbReference type="AlphaFoldDB" id="A0AAV2MDC5"/>
<dbReference type="PANTHER" id="PTHR14132">
    <property type="entry name" value="SODIUM/POTASSIUM-TRANSPORTING ATPASE SUBUNIT GAMMA"/>
    <property type="match status" value="1"/>
</dbReference>
<feature type="transmembrane region" description="Helical" evidence="8">
    <location>
        <begin position="20"/>
        <end position="39"/>
    </location>
</feature>
<dbReference type="PANTHER" id="PTHR14132:SF22">
    <property type="entry name" value="FXYD DOMAIN-CONTAINING ION TRANSPORT REGULATOR"/>
    <property type="match status" value="1"/>
</dbReference>
<keyword evidence="6 8" id="KW-0406">Ion transport</keyword>
<evidence type="ECO:0000256" key="7">
    <source>
        <dbReference type="ARBA" id="ARBA00023136"/>
    </source>
</evidence>
<dbReference type="GO" id="GO:0006811">
    <property type="term" value="P:monoatomic ion transport"/>
    <property type="evidence" value="ECO:0007669"/>
    <property type="project" value="UniProtKB-KW"/>
</dbReference>
<evidence type="ECO:0000256" key="5">
    <source>
        <dbReference type="ARBA" id="ARBA00022989"/>
    </source>
</evidence>